<evidence type="ECO:0000259" key="1">
    <source>
        <dbReference type="Pfam" id="PF13468"/>
    </source>
</evidence>
<sequence length="289" mass="31027">MSAFTNASFGIDHPLLTVADLDIAAKRLAALGFVVTPLGRHPWGTHNRLALFAGGLLELMTIGDSAAVDDGTVDHFLFGRPVRAALAESEGIAMVALHSTDLERDIAAAHVPMTGIIDFRRPLTLPDGSHDEAIVKLAMLSDAAHPRLSHFLCQQMKRGLVEVPEWRRHPNGAERLFGLTYLDNDAGDAAIRCAALWGKPDDQRRYASAGGHVHVITADEAAAQFPGLSLSPSQRKRRPAAIAVTVLVGDLALARHHILAAVPGTHDLGHRLLVPADYLADTIFEFVAP</sequence>
<name>A0A1W9HXR5_9HYPH</name>
<feature type="domain" description="Glyoxalase-like" evidence="1">
    <location>
        <begin position="11"/>
        <end position="194"/>
    </location>
</feature>
<dbReference type="STRING" id="1827387.A4S15_08680"/>
<reference evidence="2 3" key="1">
    <citation type="journal article" date="2017" name="Water Res.">
        <title>Comammox in drinking water systems.</title>
        <authorList>
            <person name="Wang Y."/>
            <person name="Ma L."/>
            <person name="Mao Y."/>
            <person name="Jiang X."/>
            <person name="Xia Y."/>
            <person name="Yu K."/>
            <person name="Li B."/>
            <person name="Zhang T."/>
        </authorList>
    </citation>
    <scope>NUCLEOTIDE SEQUENCE [LARGE SCALE GENOMIC DNA]</scope>
    <source>
        <strain evidence="2">SG_bin8</strain>
    </source>
</reference>
<dbReference type="Gene3D" id="3.10.180.10">
    <property type="entry name" value="2,3-Dihydroxybiphenyl 1,2-Dioxygenase, domain 1"/>
    <property type="match status" value="1"/>
</dbReference>
<evidence type="ECO:0000313" key="2">
    <source>
        <dbReference type="EMBL" id="OQW52219.1"/>
    </source>
</evidence>
<dbReference type="SUPFAM" id="SSF54593">
    <property type="entry name" value="Glyoxalase/Bleomycin resistance protein/Dihydroxybiphenyl dioxygenase"/>
    <property type="match status" value="1"/>
</dbReference>
<dbReference type="RefSeq" id="WP_376801377.1">
    <property type="nucleotide sequence ID" value="NZ_DBNB01000021.1"/>
</dbReference>
<protein>
    <recommendedName>
        <fullName evidence="1">Glyoxalase-like domain-containing protein</fullName>
    </recommendedName>
</protein>
<dbReference type="Proteomes" id="UP000192872">
    <property type="component" value="Unassembled WGS sequence"/>
</dbReference>
<comment type="caution">
    <text evidence="2">The sequence shown here is derived from an EMBL/GenBank/DDBJ whole genome shotgun (WGS) entry which is preliminary data.</text>
</comment>
<organism evidence="2 3">
    <name type="scientific">Candidatus Raskinella chloraquaticus</name>
    <dbReference type="NCBI Taxonomy" id="1951219"/>
    <lineage>
        <taxon>Bacteria</taxon>
        <taxon>Pseudomonadati</taxon>
        <taxon>Pseudomonadota</taxon>
        <taxon>Alphaproteobacteria</taxon>
        <taxon>Hyphomicrobiales</taxon>
        <taxon>Phreatobacteraceae</taxon>
        <taxon>Candidatus Raskinella</taxon>
    </lineage>
</organism>
<dbReference type="Pfam" id="PF13468">
    <property type="entry name" value="Glyoxalase_3"/>
    <property type="match status" value="1"/>
</dbReference>
<proteinExistence type="predicted"/>
<dbReference type="InterPro" id="IPR025870">
    <property type="entry name" value="Glyoxalase-like_dom"/>
</dbReference>
<accession>A0A1W9HXR5</accession>
<evidence type="ECO:0000313" key="3">
    <source>
        <dbReference type="Proteomes" id="UP000192872"/>
    </source>
</evidence>
<gene>
    <name evidence="2" type="ORF">A4S15_08680</name>
</gene>
<dbReference type="EMBL" id="LWDL01000015">
    <property type="protein sequence ID" value="OQW52219.1"/>
    <property type="molecule type" value="Genomic_DNA"/>
</dbReference>
<dbReference type="InterPro" id="IPR029068">
    <property type="entry name" value="Glyas_Bleomycin-R_OHBP_Dase"/>
</dbReference>
<dbReference type="AlphaFoldDB" id="A0A1W9HXR5"/>